<dbReference type="KEGG" id="umr:103677683"/>
<keyword evidence="3" id="KW-1185">Reference proteome</keyword>
<evidence type="ECO:0000313" key="3">
    <source>
        <dbReference type="Proteomes" id="UP000261680"/>
    </source>
</evidence>
<dbReference type="OrthoDB" id="527209at2759"/>
<accession>A0A8M1EY73</accession>
<dbReference type="Pfam" id="PF14977">
    <property type="entry name" value="FAM194"/>
    <property type="match status" value="1"/>
</dbReference>
<name>A0A8M1EY73_URSMA</name>
<gene>
    <name evidence="4" type="primary">ERICH6B</name>
</gene>
<evidence type="ECO:0000256" key="1">
    <source>
        <dbReference type="SAM" id="MobiDB-lite"/>
    </source>
</evidence>
<reference evidence="4" key="1">
    <citation type="submission" date="2025-08" db="UniProtKB">
        <authorList>
            <consortium name="RefSeq"/>
        </authorList>
    </citation>
    <scope>IDENTIFICATION</scope>
    <source>
        <tissue evidence="4">Whole blood</tissue>
    </source>
</reference>
<proteinExistence type="predicted"/>
<evidence type="ECO:0000259" key="2">
    <source>
        <dbReference type="Pfam" id="PF14977"/>
    </source>
</evidence>
<dbReference type="GeneID" id="103677683"/>
<feature type="region of interest" description="Disordered" evidence="1">
    <location>
        <begin position="1"/>
        <end position="63"/>
    </location>
</feature>
<feature type="compositionally biased region" description="Acidic residues" evidence="1">
    <location>
        <begin position="47"/>
        <end position="63"/>
    </location>
</feature>
<dbReference type="InterPro" id="IPR029281">
    <property type="entry name" value="FAM194_C"/>
</dbReference>
<protein>
    <submittedName>
        <fullName evidence="4">Glutamate-rich protein 6B</fullName>
    </submittedName>
</protein>
<dbReference type="Proteomes" id="UP000261680">
    <property type="component" value="Unplaced"/>
</dbReference>
<dbReference type="PANTHER" id="PTHR23093">
    <property type="entry name" value="SIMILAR TO CHROMOSOME 3 OPEN READING FRAME 20"/>
    <property type="match status" value="1"/>
</dbReference>
<feature type="compositionally biased region" description="Low complexity" evidence="1">
    <location>
        <begin position="8"/>
        <end position="29"/>
    </location>
</feature>
<organism evidence="3 4">
    <name type="scientific">Ursus maritimus</name>
    <name type="common">Polar bear</name>
    <name type="synonym">Thalarctos maritimus</name>
    <dbReference type="NCBI Taxonomy" id="29073"/>
    <lineage>
        <taxon>Eukaryota</taxon>
        <taxon>Metazoa</taxon>
        <taxon>Chordata</taxon>
        <taxon>Craniata</taxon>
        <taxon>Vertebrata</taxon>
        <taxon>Euteleostomi</taxon>
        <taxon>Mammalia</taxon>
        <taxon>Eutheria</taxon>
        <taxon>Laurasiatheria</taxon>
        <taxon>Carnivora</taxon>
        <taxon>Caniformia</taxon>
        <taxon>Ursidae</taxon>
        <taxon>Ursus</taxon>
    </lineage>
</organism>
<sequence length="977" mass="110388">MSAENNQSSGGTSPLSLPTTSQYSTQTLSSEEEEREDHEHSEKEYLSPEDNEYVEEEIYPEEDEYLEEEMFLEENTYLYETPEYLKERKHLQKKKHLEEKEDLFERYPEDGECQDKGEYLKGKEGVCEEEYQGGDIGRGLRRLKVLSWGLALPLWVPGSTWSAATSPSRRAILFSVPPSNSELPHESPYENITPSTSYVRQDGELLAWQDQSTQTEWIYKILDFVTKESFWNDLINEPTDSLEAEGIDDKLLSSSYQTVFRTMLSEMAARKEQEEDIDVPVTGILESETRRKLGILLKKNFEKYKATILWIMKKRERQRSTPTSTFTFQLWKQPPQVKESVTEVKKTRRVVRHKKKIEIDTDWVQSKTEVHQHDVKLILYPNETVFQILFPDGSGQIHYPSGRLAMLILSTQQREFTYIILEDSEERCVQALINNSGHATFYDENREIWLSLSQNLGYFFPKGKHQKAWNWWDLSLHVHAPPFQSISLKINRYIKVQIRSQDKIAFCFSHQKKHICLNLGTKYKFITPEALSEMKEKAILEVEFGSTARKMQVLLGKMSRILNFLTIPDLENFTDAARILPINKLELKENSHLPEVSSASTSHRGARQRAINDTATVAAHLHTPTSEFVCPARSTLMLRVHGSPFAYPPREAEASRSVSATRKFRPSLWLAPSQRPCLLQDWGRAAAVPKDQPGLARGLGAAACSRANSGEAVSRFPHVGQERSHGAHLTELTPGLKGASTKHYARCARRVRSRADSRADHGPFANLKSLFHSGGARQQAASQSCSVWSAPFENLLLPTFRRPEISHRVVGFQQLWAGVAGDWTRSHRNQGACSQGKANPLTDWEGNTAANQPAGSCTDLVAPPRPFAGGPALGAALPHKLTVRGGPRSRASLRRREGSVCSGPTRLLVGPGLEPTRSRPPLTFSPHVCVSEAQSPFLYGRQSHWRGPDLLQYGLILIRNICNNLFPNKTAFPGTGG</sequence>
<dbReference type="AlphaFoldDB" id="A0A8M1EY73"/>
<feature type="region of interest" description="Disordered" evidence="1">
    <location>
        <begin position="878"/>
        <end position="899"/>
    </location>
</feature>
<evidence type="ECO:0000313" key="4">
    <source>
        <dbReference type="RefSeq" id="XP_040476018.1"/>
    </source>
</evidence>
<dbReference type="RefSeq" id="XP_040476018.1">
    <property type="nucleotide sequence ID" value="XM_040620084.1"/>
</dbReference>
<dbReference type="CTD" id="220081"/>
<feature type="compositionally biased region" description="Basic and acidic residues" evidence="1">
    <location>
        <begin position="37"/>
        <end position="46"/>
    </location>
</feature>
<dbReference type="PANTHER" id="PTHR23093:SF17">
    <property type="entry name" value="GLUTAMATE-RICH PROTEIN 6B"/>
    <property type="match status" value="1"/>
</dbReference>
<feature type="domain" description="FAM194 C-terminal" evidence="2">
    <location>
        <begin position="373"/>
        <end position="573"/>
    </location>
</feature>